<evidence type="ECO:0000313" key="2">
    <source>
        <dbReference type="Proteomes" id="UP001148125"/>
    </source>
</evidence>
<evidence type="ECO:0008006" key="3">
    <source>
        <dbReference type="Google" id="ProtNLM"/>
    </source>
</evidence>
<gene>
    <name evidence="1" type="ORF">N7Z68_16010</name>
</gene>
<protein>
    <recommendedName>
        <fullName evidence="3">Hydrolase</fullName>
    </recommendedName>
</protein>
<keyword evidence="2" id="KW-1185">Reference proteome</keyword>
<accession>A0ABT5VHE2</accession>
<organism evidence="1 2">
    <name type="scientific">Alkalihalobacterium chitinilyticum</name>
    <dbReference type="NCBI Taxonomy" id="2980103"/>
    <lineage>
        <taxon>Bacteria</taxon>
        <taxon>Bacillati</taxon>
        <taxon>Bacillota</taxon>
        <taxon>Bacilli</taxon>
        <taxon>Bacillales</taxon>
        <taxon>Bacillaceae</taxon>
        <taxon>Alkalihalobacterium</taxon>
    </lineage>
</organism>
<reference evidence="1" key="1">
    <citation type="submission" date="2024-05" db="EMBL/GenBank/DDBJ databases">
        <title>Alkalihalobacillus sp. strain MEB203 novel alkaliphilic bacterium from Lonar Lake, India.</title>
        <authorList>
            <person name="Joshi A."/>
            <person name="Thite S."/>
            <person name="Mengade P."/>
        </authorList>
    </citation>
    <scope>NUCLEOTIDE SEQUENCE</scope>
    <source>
        <strain evidence="1">MEB 203</strain>
    </source>
</reference>
<dbReference type="RefSeq" id="WP_275119469.1">
    <property type="nucleotide sequence ID" value="NZ_JAOTPO010000011.1"/>
</dbReference>
<sequence length="111" mass="13129">MGKDIYYVNLNPISMDNISRTPVNDGQMIEYEIEATDEQYRDLQKLLQEVQAHDLEAADLFTFKHFNEEFSEADRRETQRGLNQVYRLIYELGTPQTKQALEEIHLMDNDE</sequence>
<dbReference type="Proteomes" id="UP001148125">
    <property type="component" value="Unassembled WGS sequence"/>
</dbReference>
<evidence type="ECO:0000313" key="1">
    <source>
        <dbReference type="EMBL" id="MDE5414865.1"/>
    </source>
</evidence>
<comment type="caution">
    <text evidence="1">The sequence shown here is derived from an EMBL/GenBank/DDBJ whole genome shotgun (WGS) entry which is preliminary data.</text>
</comment>
<dbReference type="EMBL" id="JAOTPO010000011">
    <property type="protein sequence ID" value="MDE5414865.1"/>
    <property type="molecule type" value="Genomic_DNA"/>
</dbReference>
<name>A0ABT5VHE2_9BACI</name>
<proteinExistence type="predicted"/>